<keyword evidence="2" id="KW-0732">Signal</keyword>
<dbReference type="STRING" id="1089455.MOPEL_011_00360"/>
<reference evidence="7 8" key="1">
    <citation type="submission" date="2012-02" db="EMBL/GenBank/DDBJ databases">
        <title>Whole genome shotgun sequence of Mobilicoccus pelagius NBRC 104925.</title>
        <authorList>
            <person name="Yoshida Y."/>
            <person name="Hosoyama A."/>
            <person name="Tsuchikane K."/>
            <person name="Katsumata H."/>
            <person name="Yamazaki S."/>
            <person name="Fujita N."/>
        </authorList>
    </citation>
    <scope>NUCLEOTIDE SEQUENCE [LARGE SCALE GENOMIC DNA]</scope>
    <source>
        <strain evidence="7 8">NBRC 104925</strain>
    </source>
</reference>
<comment type="caution">
    <text evidence="7">The sequence shown here is derived from an EMBL/GenBank/DDBJ whole genome shotgun (WGS) entry which is preliminary data.</text>
</comment>
<evidence type="ECO:0000256" key="4">
    <source>
        <dbReference type="SAM" id="MobiDB-lite"/>
    </source>
</evidence>
<dbReference type="InterPro" id="IPR013595">
    <property type="entry name" value="Pept_S33_TAP-like_C"/>
</dbReference>
<dbReference type="Pfam" id="PF08386">
    <property type="entry name" value="Abhydrolase_4"/>
    <property type="match status" value="1"/>
</dbReference>
<dbReference type="Proteomes" id="UP000004367">
    <property type="component" value="Unassembled WGS sequence"/>
</dbReference>
<protein>
    <submittedName>
        <fullName evidence="7">Peptidase S33 family protein</fullName>
    </submittedName>
</protein>
<organism evidence="7 8">
    <name type="scientific">Mobilicoccus pelagius NBRC 104925</name>
    <dbReference type="NCBI Taxonomy" id="1089455"/>
    <lineage>
        <taxon>Bacteria</taxon>
        <taxon>Bacillati</taxon>
        <taxon>Actinomycetota</taxon>
        <taxon>Actinomycetes</taxon>
        <taxon>Micrococcales</taxon>
        <taxon>Dermatophilaceae</taxon>
        <taxon>Mobilicoccus</taxon>
    </lineage>
</organism>
<gene>
    <name evidence="7" type="ORF">MOPEL_011_00360</name>
</gene>
<dbReference type="GO" id="GO:0016787">
    <property type="term" value="F:hydrolase activity"/>
    <property type="evidence" value="ECO:0007669"/>
    <property type="project" value="UniProtKB-KW"/>
</dbReference>
<dbReference type="EMBL" id="BAFE01000011">
    <property type="protein sequence ID" value="GAB47454.1"/>
    <property type="molecule type" value="Genomic_DNA"/>
</dbReference>
<evidence type="ECO:0000259" key="6">
    <source>
        <dbReference type="Pfam" id="PF08386"/>
    </source>
</evidence>
<proteinExistence type="inferred from homology"/>
<dbReference type="InterPro" id="IPR029058">
    <property type="entry name" value="AB_hydrolase_fold"/>
</dbReference>
<dbReference type="eggNOG" id="COG0596">
    <property type="taxonomic scope" value="Bacteria"/>
</dbReference>
<dbReference type="InterPro" id="IPR000073">
    <property type="entry name" value="AB_hydrolase_1"/>
</dbReference>
<accession>H5UNZ6</accession>
<dbReference type="InterPro" id="IPR051601">
    <property type="entry name" value="Serine_prot/Carboxylest_S33"/>
</dbReference>
<feature type="region of interest" description="Disordered" evidence="4">
    <location>
        <begin position="41"/>
        <end position="61"/>
    </location>
</feature>
<evidence type="ECO:0000259" key="5">
    <source>
        <dbReference type="Pfam" id="PF00561"/>
    </source>
</evidence>
<evidence type="ECO:0000256" key="1">
    <source>
        <dbReference type="ARBA" id="ARBA00010088"/>
    </source>
</evidence>
<name>H5UNZ6_9MICO</name>
<keyword evidence="3" id="KW-0378">Hydrolase</keyword>
<dbReference type="Gene3D" id="3.40.50.1820">
    <property type="entry name" value="alpha/beta hydrolase"/>
    <property type="match status" value="1"/>
</dbReference>
<keyword evidence="8" id="KW-1185">Reference proteome</keyword>
<comment type="similarity">
    <text evidence="1">Belongs to the peptidase S33 family.</text>
</comment>
<evidence type="ECO:0000313" key="8">
    <source>
        <dbReference type="Proteomes" id="UP000004367"/>
    </source>
</evidence>
<dbReference type="SUPFAM" id="SSF53474">
    <property type="entry name" value="alpha/beta-Hydrolases"/>
    <property type="match status" value="1"/>
</dbReference>
<feature type="compositionally biased region" description="Low complexity" evidence="4">
    <location>
        <begin position="47"/>
        <end position="61"/>
    </location>
</feature>
<feature type="domain" description="Peptidase S33 tripeptidyl aminopeptidase-like C-terminal" evidence="6">
    <location>
        <begin position="430"/>
        <end position="532"/>
    </location>
</feature>
<dbReference type="PANTHER" id="PTHR43248">
    <property type="entry name" value="2-SUCCINYL-6-HYDROXY-2,4-CYCLOHEXADIENE-1-CARBOXYLATE SYNTHASE"/>
    <property type="match status" value="1"/>
</dbReference>
<sequence>MGGVVASKRRNRGTGVRSVPRFVVALAGVAVLAAGCAVPSPNGEGAGDTAPPATQPPQGAKGLDRYYTQQVAWEGCGDADADGGNAQCAWVEVPVDYEKPAEGTIKLRMLKVAASGSPQGALLVNPGGPGGSAVEYARAADLIVSPSVRRRFDVVGVDPRGVGESSPVQCVDGPQMDAIMGLDPTPDDAKEREATRMSAKAFGEACEKKYPQLLPHLSTVDAARDMDVVRAVLGQQKLSYLGKSYGTFLGATYAGLFPTRVGSMVLDGAIAPELSNDELNLGQAVGFETATRAYVKSCVSEGDCPLGSGVDEGMEGLRDLLAKIDEKPVPVTDDARVEELTEGWASTGLARALYDQASWEGLTDALRAAKEGDGDQLMQLAREYADRDETGAYHGNIMQVISAINCLDRPAEAVDDAAMQARVEKFEKASPTWGESMAMATVSCEEWPVDPKTEPQKISASGSGPIVVVGTTRDPATPYEWAQKLASQLENGHLVTFEGDGHTAYMRSNACVDKAVDSYLLKGTVPKDGLTC</sequence>
<evidence type="ECO:0000256" key="2">
    <source>
        <dbReference type="ARBA" id="ARBA00022729"/>
    </source>
</evidence>
<dbReference type="Pfam" id="PF00561">
    <property type="entry name" value="Abhydrolase_1"/>
    <property type="match status" value="1"/>
</dbReference>
<evidence type="ECO:0000313" key="7">
    <source>
        <dbReference type="EMBL" id="GAB47454.1"/>
    </source>
</evidence>
<evidence type="ECO:0000256" key="3">
    <source>
        <dbReference type="ARBA" id="ARBA00022801"/>
    </source>
</evidence>
<dbReference type="AlphaFoldDB" id="H5UNZ6"/>
<dbReference type="PANTHER" id="PTHR43248:SF29">
    <property type="entry name" value="TRIPEPTIDYL AMINOPEPTIDASE"/>
    <property type="match status" value="1"/>
</dbReference>
<feature type="domain" description="AB hydrolase-1" evidence="5">
    <location>
        <begin position="121"/>
        <end position="306"/>
    </location>
</feature>